<reference evidence="1" key="2">
    <citation type="submission" date="2017-02" db="EMBL/GenBank/DDBJ databases">
        <authorList>
            <person name="Zhang H."/>
        </authorList>
    </citation>
    <scope>NUCLEOTIDE SEQUENCE</scope>
    <source>
        <strain evidence="1">RZS01</strain>
    </source>
</reference>
<gene>
    <name evidence="1" type="ORF">B0W47_15945</name>
    <name evidence="2" type="ORF">CDI09_07065</name>
</gene>
<protein>
    <submittedName>
        <fullName evidence="1">Uncharacterized protein</fullName>
    </submittedName>
</protein>
<evidence type="ECO:0000313" key="2">
    <source>
        <dbReference type="EMBL" id="PYD66682.1"/>
    </source>
</evidence>
<dbReference type="OrthoDB" id="8576080at2"/>
<organism evidence="1 3">
    <name type="scientific">Komagataeibacter nataicola</name>
    <dbReference type="NCBI Taxonomy" id="265960"/>
    <lineage>
        <taxon>Bacteria</taxon>
        <taxon>Pseudomonadati</taxon>
        <taxon>Pseudomonadota</taxon>
        <taxon>Alphaproteobacteria</taxon>
        <taxon>Acetobacterales</taxon>
        <taxon>Acetobacteraceae</taxon>
        <taxon>Komagataeibacter</taxon>
    </lineage>
</organism>
<dbReference type="EMBL" id="NIRT01000009">
    <property type="protein sequence ID" value="PYD66682.1"/>
    <property type="molecule type" value="Genomic_DNA"/>
</dbReference>
<sequence length="398" mass="44178">MIPYRGLYIYPWDILDQDDLASFAVRMRNMGINTLCVAATYHAGKFLRPHGRSQKVFFPQDGATYLPVQPWGSGISPIIATQGLRMEALQGLHAQGLKVAAWTVLLHNTALGTQYPQFTCHNAFGDSYPYSLCPSHEAVREYGVNLCREMGANPYISQIICETPGWQPFRHGFHHEMSFLAPHMGADTLLGLCFCSACMSRAAKDGVNVTALRQRVAAYLSRYMDRPDDSPAADDAGRLMQMLVCDDDLRDFLRWRCGQVTSFVAQIRAAVRQPVGVYVIPSVMENPVLSWVEGSDLHALSRVCDGLEVCLYGGNTRAALSRLADIRDIIGIQGKLRTVLRPASCDFDTAAAFVAHVQALGSRGVEEFGFYNFGHLRRENLHWIDQAVHAVQAQVLPL</sequence>
<dbReference type="RefSeq" id="WP_078527335.1">
    <property type="nucleotide sequence ID" value="NZ_CP019875.1"/>
</dbReference>
<name>A0A9N7H3M1_9PROT</name>
<keyword evidence="4" id="KW-1185">Reference proteome</keyword>
<accession>A0A9N7H3M1</accession>
<dbReference type="Proteomes" id="UP000247512">
    <property type="component" value="Unassembled WGS sequence"/>
</dbReference>
<reference evidence="2 4" key="3">
    <citation type="submission" date="2017-06" db="EMBL/GenBank/DDBJ databases">
        <title>A draft genome sequence of Komagataeibacter nataicola LMG 1536.</title>
        <authorList>
            <person name="Skraban J."/>
            <person name="Cleenwerck I."/>
            <person name="Vandamme P."/>
            <person name="Trcek J."/>
        </authorList>
    </citation>
    <scope>NUCLEOTIDE SEQUENCE [LARGE SCALE GENOMIC DNA]</scope>
    <source>
        <strain evidence="2 4">LMG 1536</strain>
    </source>
</reference>
<dbReference type="EMBL" id="CP019875">
    <property type="protein sequence ID" value="AQU88683.1"/>
    <property type="molecule type" value="Genomic_DNA"/>
</dbReference>
<dbReference type="Proteomes" id="UP000189683">
    <property type="component" value="Chromosome"/>
</dbReference>
<dbReference type="AlphaFoldDB" id="A0A9N7H3M1"/>
<evidence type="ECO:0000313" key="4">
    <source>
        <dbReference type="Proteomes" id="UP000247512"/>
    </source>
</evidence>
<evidence type="ECO:0000313" key="3">
    <source>
        <dbReference type="Proteomes" id="UP000189683"/>
    </source>
</evidence>
<dbReference type="Gene3D" id="3.20.20.80">
    <property type="entry name" value="Glycosidases"/>
    <property type="match status" value="1"/>
</dbReference>
<evidence type="ECO:0000313" key="1">
    <source>
        <dbReference type="EMBL" id="AQU88683.1"/>
    </source>
</evidence>
<reference evidence="3" key="1">
    <citation type="submission" date="2017-02" db="EMBL/GenBank/DDBJ databases">
        <title>zhang.</title>
        <authorList>
            <person name="Zhang H."/>
        </authorList>
    </citation>
    <scope>NUCLEOTIDE SEQUENCE [LARGE SCALE GENOMIC DNA]</scope>
    <source>
        <strain evidence="3">RZS01</strain>
    </source>
</reference>
<proteinExistence type="predicted"/>
<dbReference type="KEGG" id="kna:B0W47_15945"/>